<dbReference type="NCBIfam" id="TIGR01730">
    <property type="entry name" value="RND_mfp"/>
    <property type="match status" value="1"/>
</dbReference>
<dbReference type="InterPro" id="IPR058637">
    <property type="entry name" value="YknX-like_C"/>
</dbReference>
<dbReference type="Pfam" id="PF25944">
    <property type="entry name" value="Beta-barrel_RND"/>
    <property type="match status" value="1"/>
</dbReference>
<dbReference type="HOGENOM" id="CLU_018816_2_1_10"/>
<dbReference type="eggNOG" id="COG0845">
    <property type="taxonomic scope" value="Bacteria"/>
</dbReference>
<feature type="domain" description="Multidrug resistance protein MdtA-like barrel-sandwich hybrid" evidence="3">
    <location>
        <begin position="58"/>
        <end position="194"/>
    </location>
</feature>
<dbReference type="GO" id="GO:0046677">
    <property type="term" value="P:response to antibiotic"/>
    <property type="evidence" value="ECO:0007669"/>
    <property type="project" value="TreeGrafter"/>
</dbReference>
<feature type="chain" id="PRO_5004788432" evidence="2">
    <location>
        <begin position="19"/>
        <end position="375"/>
    </location>
</feature>
<organism evidence="6 7">
    <name type="scientific">Niabella soli DSM 19437</name>
    <dbReference type="NCBI Taxonomy" id="929713"/>
    <lineage>
        <taxon>Bacteria</taxon>
        <taxon>Pseudomonadati</taxon>
        <taxon>Bacteroidota</taxon>
        <taxon>Chitinophagia</taxon>
        <taxon>Chitinophagales</taxon>
        <taxon>Chitinophagaceae</taxon>
        <taxon>Niabella</taxon>
    </lineage>
</organism>
<gene>
    <name evidence="6" type="ORF">NIASO_10160</name>
</gene>
<dbReference type="PANTHER" id="PTHR30158:SF23">
    <property type="entry name" value="MULTIDRUG RESISTANCE PROTEIN MEXA"/>
    <property type="match status" value="1"/>
</dbReference>
<dbReference type="Gene3D" id="2.40.30.170">
    <property type="match status" value="1"/>
</dbReference>
<reference evidence="6 7" key="1">
    <citation type="submission" date="2013-12" db="EMBL/GenBank/DDBJ databases">
        <authorList>
            <consortium name="DOE Joint Genome Institute"/>
            <person name="Eisen J."/>
            <person name="Huntemann M."/>
            <person name="Han J."/>
            <person name="Chen A."/>
            <person name="Kyrpides N."/>
            <person name="Mavromatis K."/>
            <person name="Markowitz V."/>
            <person name="Palaniappan K."/>
            <person name="Ivanova N."/>
            <person name="Schaumberg A."/>
            <person name="Pati A."/>
            <person name="Liolios K."/>
            <person name="Nordberg H.P."/>
            <person name="Cantor M.N."/>
            <person name="Hua S.X."/>
            <person name="Woyke T."/>
        </authorList>
    </citation>
    <scope>NUCLEOTIDE SEQUENCE [LARGE SCALE GENOMIC DNA]</scope>
    <source>
        <strain evidence="7">DSM 19437</strain>
    </source>
</reference>
<evidence type="ECO:0000313" key="7">
    <source>
        <dbReference type="Proteomes" id="UP000003586"/>
    </source>
</evidence>
<dbReference type="InterPro" id="IPR058626">
    <property type="entry name" value="MdtA-like_b-barrel"/>
</dbReference>
<dbReference type="Pfam" id="PF25989">
    <property type="entry name" value="YknX_C"/>
    <property type="match status" value="1"/>
</dbReference>
<dbReference type="GO" id="GO:0005886">
    <property type="term" value="C:plasma membrane"/>
    <property type="evidence" value="ECO:0007669"/>
    <property type="project" value="TreeGrafter"/>
</dbReference>
<dbReference type="OrthoDB" id="9801814at2"/>
<dbReference type="Gene3D" id="1.10.287.470">
    <property type="entry name" value="Helix hairpin bin"/>
    <property type="match status" value="1"/>
</dbReference>
<dbReference type="STRING" id="929713.NIASO_10160"/>
<dbReference type="PANTHER" id="PTHR30158">
    <property type="entry name" value="ACRA/E-RELATED COMPONENT OF DRUG EFFLUX TRANSPORTER"/>
    <property type="match status" value="1"/>
</dbReference>
<dbReference type="Gene3D" id="2.40.420.20">
    <property type="match status" value="1"/>
</dbReference>
<feature type="signal peptide" evidence="2">
    <location>
        <begin position="1"/>
        <end position="18"/>
    </location>
</feature>
<dbReference type="Proteomes" id="UP000003586">
    <property type="component" value="Chromosome"/>
</dbReference>
<evidence type="ECO:0000256" key="1">
    <source>
        <dbReference type="ARBA" id="ARBA00009477"/>
    </source>
</evidence>
<evidence type="ECO:0000256" key="2">
    <source>
        <dbReference type="SAM" id="SignalP"/>
    </source>
</evidence>
<dbReference type="InterPro" id="IPR058625">
    <property type="entry name" value="MdtA-like_BSH"/>
</dbReference>
<evidence type="ECO:0000259" key="3">
    <source>
        <dbReference type="Pfam" id="PF25917"/>
    </source>
</evidence>
<dbReference type="AlphaFoldDB" id="W0F268"/>
<dbReference type="KEGG" id="nso:NIASO_10160"/>
<dbReference type="GO" id="GO:0030313">
    <property type="term" value="C:cell envelope"/>
    <property type="evidence" value="ECO:0007669"/>
    <property type="project" value="UniProtKB-SubCell"/>
</dbReference>
<feature type="domain" description="YknX-like C-terminal permuted SH3-like" evidence="5">
    <location>
        <begin position="292"/>
        <end position="358"/>
    </location>
</feature>
<dbReference type="SUPFAM" id="SSF111369">
    <property type="entry name" value="HlyD-like secretion proteins"/>
    <property type="match status" value="1"/>
</dbReference>
<evidence type="ECO:0000313" key="6">
    <source>
        <dbReference type="EMBL" id="AHF15421.1"/>
    </source>
</evidence>
<keyword evidence="7" id="KW-1185">Reference proteome</keyword>
<dbReference type="Pfam" id="PF25917">
    <property type="entry name" value="BSH_RND"/>
    <property type="match status" value="1"/>
</dbReference>
<proteinExistence type="inferred from homology"/>
<keyword evidence="2" id="KW-0732">Signal</keyword>
<dbReference type="PROSITE" id="PS51257">
    <property type="entry name" value="PROKAR_LIPOPROTEIN"/>
    <property type="match status" value="1"/>
</dbReference>
<evidence type="ECO:0000259" key="4">
    <source>
        <dbReference type="Pfam" id="PF25944"/>
    </source>
</evidence>
<dbReference type="EMBL" id="CP007035">
    <property type="protein sequence ID" value="AHF15421.1"/>
    <property type="molecule type" value="Genomic_DNA"/>
</dbReference>
<name>W0F268_9BACT</name>
<feature type="domain" description="Multidrug resistance protein MdtA-like beta-barrel" evidence="4">
    <location>
        <begin position="203"/>
        <end position="277"/>
    </location>
</feature>
<protein>
    <submittedName>
        <fullName evidence="6">Secretion protein HylD</fullName>
    </submittedName>
</protein>
<accession>W0F268</accession>
<dbReference type="InterPro" id="IPR006143">
    <property type="entry name" value="RND_pump_MFP"/>
</dbReference>
<dbReference type="Gene3D" id="2.40.50.100">
    <property type="match status" value="1"/>
</dbReference>
<evidence type="ECO:0000259" key="5">
    <source>
        <dbReference type="Pfam" id="PF25989"/>
    </source>
</evidence>
<comment type="similarity">
    <text evidence="1">Belongs to the membrane fusion protein (MFP) (TC 8.A.1) family.</text>
</comment>
<sequence>MIKNAVFYALAIAVIVSACQGNSQENHTIGKKEYPILTVHPRDTTLAIPYVANIQAGRNIELRPRMDGLLDKIYIREGQYVHKGQLLFKMNDNELRIALNKAVAAYKSAVADAKVAQLEVDRVQTLVNKEVITKPELELAMAKYKALLAKADIALADKNAVQQQISYTHITAPFDGIVDRIPLKEGSLITTGSLLTTISDISTVYAYFNISENEYFQTQHKGNHALPAAAINLLLPDGSRYPYEGALEAAESEIDENTGNIAYKARFINPKKTLRHGASGKLLITRPLQHVILLPQKTVFEIQDKNYVFVLDKDNVARMKSIQVNQRLANYYVVTGGLHANDRIVYEGIQTIREGEKIIPKTDAKNTAQDQTQRI</sequence>
<dbReference type="RefSeq" id="WP_008584081.1">
    <property type="nucleotide sequence ID" value="NZ_CP007035.1"/>
</dbReference>
<dbReference type="GO" id="GO:0022857">
    <property type="term" value="F:transmembrane transporter activity"/>
    <property type="evidence" value="ECO:0007669"/>
    <property type="project" value="InterPro"/>
</dbReference>